<evidence type="ECO:0000313" key="2">
    <source>
        <dbReference type="EMBL" id="BAU77482.1"/>
    </source>
</evidence>
<keyword evidence="1" id="KW-0472">Membrane</keyword>
<feature type="transmembrane region" description="Helical" evidence="1">
    <location>
        <begin position="125"/>
        <end position="146"/>
    </location>
</feature>
<gene>
    <name evidence="2" type="ORF">SAVERM_2p038</name>
</gene>
<geneLocation type="plasmid" evidence="2">
    <name>SAP2</name>
</geneLocation>
<name>A0A143T250_STRAW</name>
<feature type="transmembrane region" description="Helical" evidence="1">
    <location>
        <begin position="87"/>
        <end position="113"/>
    </location>
</feature>
<dbReference type="AlphaFoldDB" id="A0A143T250"/>
<keyword evidence="1" id="KW-1133">Transmembrane helix</keyword>
<keyword evidence="2" id="KW-0614">Plasmid</keyword>
<feature type="transmembrane region" description="Helical" evidence="1">
    <location>
        <begin position="201"/>
        <end position="221"/>
    </location>
</feature>
<dbReference type="EMBL" id="AP017380">
    <property type="protein sequence ID" value="BAU77482.1"/>
    <property type="molecule type" value="Genomic_DNA"/>
</dbReference>
<feature type="transmembrane region" description="Helical" evidence="1">
    <location>
        <begin position="12"/>
        <end position="34"/>
    </location>
</feature>
<keyword evidence="1" id="KW-0812">Transmembrane</keyword>
<sequence>MRITALLMHRSLGRTAFPAFVVLILLNTLLRSMAWRHEWMWAVYQYNFTVMLLGPLLAGVAGWEGYRLARARSFLTSHQRPVAMLSAAWGALFAWCTAAFALGLLIVLAVVAFSGTPVVIGLPEVVTPLPALGLLALECAAGLVAGWLARSKLVAPLAAVTVFLASLLLYAGDLSAFVTVGGATGSLIGLRPKLGTQASQVIFYCLATVLAVALGAWLATWYRSPRWPVIVLAAVLSLGSAVYLATRSPLYLEARPGDVVCSGSHPQVCLGRSYEHFEPHVRKNLAPYVQAVESIGLRAPASFQQGAQSSSPNAGELSLDTITGSKEPLLDAFLGTYYGSRCELIPGSAVEKDYSNARYWLAQAVGDTTEDDPVVDPALVKGTPKQRENIVRSAFRGLMACHG</sequence>
<feature type="transmembrane region" description="Helical" evidence="1">
    <location>
        <begin position="227"/>
        <end position="245"/>
    </location>
</feature>
<accession>A0A143T250</accession>
<protein>
    <submittedName>
        <fullName evidence="2">Uncharacterized protein</fullName>
    </submittedName>
</protein>
<feature type="transmembrane region" description="Helical" evidence="1">
    <location>
        <begin position="46"/>
        <end position="66"/>
    </location>
</feature>
<proteinExistence type="predicted"/>
<dbReference type="RefSeq" id="WP_037652825.1">
    <property type="nucleotide sequence ID" value="NZ_BAVY01000065.1"/>
</dbReference>
<organism evidence="2">
    <name type="scientific">Streptomyces avermitilis (strain ATCC 31267 / DSM 46492 / JCM 5070 / NBRC 14893 / NCIMB 12804 / NRRL 8165 / MA-4680)</name>
    <dbReference type="NCBI Taxonomy" id="227882"/>
    <lineage>
        <taxon>Bacteria</taxon>
        <taxon>Bacillati</taxon>
        <taxon>Actinomycetota</taxon>
        <taxon>Actinomycetes</taxon>
        <taxon>Kitasatosporales</taxon>
        <taxon>Streptomycetaceae</taxon>
        <taxon>Streptomyces</taxon>
    </lineage>
</organism>
<feature type="transmembrane region" description="Helical" evidence="1">
    <location>
        <begin position="153"/>
        <end position="170"/>
    </location>
</feature>
<evidence type="ECO:0000256" key="1">
    <source>
        <dbReference type="SAM" id="Phobius"/>
    </source>
</evidence>
<dbReference type="OrthoDB" id="3267731at2"/>
<reference evidence="2" key="1">
    <citation type="submission" date="2016-03" db="EMBL/GenBank/DDBJ databases">
        <title>Complete sequence of the second linear plasmid SAP2 of Streptomyces avermitilis.</title>
        <authorList>
            <person name="Ikeda H."/>
        </authorList>
    </citation>
    <scope>NUCLEOTIDE SEQUENCE</scope>
    <source>
        <strain evidence="2">MA-4680</strain>
        <plasmid evidence="2">SAP2</plasmid>
    </source>
</reference>